<dbReference type="EMBL" id="BPLR01008998">
    <property type="protein sequence ID" value="GIY28890.1"/>
    <property type="molecule type" value="Genomic_DNA"/>
</dbReference>
<evidence type="ECO:0000256" key="2">
    <source>
        <dbReference type="ARBA" id="ARBA00022692"/>
    </source>
</evidence>
<keyword evidence="2 6" id="KW-0812">Transmembrane</keyword>
<comment type="caution">
    <text evidence="7">The sequence shown here is derived from an EMBL/GenBank/DDBJ whole genome shotgun (WGS) entry which is preliminary data.</text>
</comment>
<evidence type="ECO:0000256" key="4">
    <source>
        <dbReference type="ARBA" id="ARBA00023136"/>
    </source>
</evidence>
<comment type="subcellular location">
    <subcellularLocation>
        <location evidence="1">Membrane</location>
        <topology evidence="1">Multi-pass membrane protein</topology>
    </subcellularLocation>
</comment>
<feature type="transmembrane region" description="Helical" evidence="6">
    <location>
        <begin position="36"/>
        <end position="56"/>
    </location>
</feature>
<organism evidence="7 8">
    <name type="scientific">Caerostris extrusa</name>
    <name type="common">Bark spider</name>
    <name type="synonym">Caerostris bankana</name>
    <dbReference type="NCBI Taxonomy" id="172846"/>
    <lineage>
        <taxon>Eukaryota</taxon>
        <taxon>Metazoa</taxon>
        <taxon>Ecdysozoa</taxon>
        <taxon>Arthropoda</taxon>
        <taxon>Chelicerata</taxon>
        <taxon>Arachnida</taxon>
        <taxon>Araneae</taxon>
        <taxon>Araneomorphae</taxon>
        <taxon>Entelegynae</taxon>
        <taxon>Araneoidea</taxon>
        <taxon>Araneidae</taxon>
        <taxon>Caerostris</taxon>
    </lineage>
</organism>
<dbReference type="InterPro" id="IPR036259">
    <property type="entry name" value="MFS_trans_sf"/>
</dbReference>
<evidence type="ECO:0000313" key="8">
    <source>
        <dbReference type="Proteomes" id="UP001054945"/>
    </source>
</evidence>
<dbReference type="Proteomes" id="UP001054945">
    <property type="component" value="Unassembled WGS sequence"/>
</dbReference>
<keyword evidence="4 6" id="KW-0472">Membrane</keyword>
<dbReference type="InterPro" id="IPR049680">
    <property type="entry name" value="FLVCR1-2_SLC49-like"/>
</dbReference>
<feature type="transmembrane region" description="Helical" evidence="6">
    <location>
        <begin position="76"/>
        <end position="96"/>
    </location>
</feature>
<reference evidence="7 8" key="1">
    <citation type="submission" date="2021-06" db="EMBL/GenBank/DDBJ databases">
        <title>Caerostris extrusa draft genome.</title>
        <authorList>
            <person name="Kono N."/>
            <person name="Arakawa K."/>
        </authorList>
    </citation>
    <scope>NUCLEOTIDE SEQUENCE [LARGE SCALE GENOMIC DNA]</scope>
</reference>
<dbReference type="PANTHER" id="PTHR10924">
    <property type="entry name" value="MAJOR FACILITATOR SUPERFAMILY PROTEIN-RELATED"/>
    <property type="match status" value="1"/>
</dbReference>
<dbReference type="PANTHER" id="PTHR10924:SF6">
    <property type="entry name" value="SOLUTE CARRIER FAMILY 49 MEMBER A3"/>
    <property type="match status" value="1"/>
</dbReference>
<sequence>MESIAVNKRTESIQSSQSTKDSIAQKSDIRVYKRRLWMLCLFSCLSTLSGMLFPLHVSMANVTMCFYDVSMEAVNWTGMILMLVYAVLAFPVSPLINYMDLRRTVICASFWTVFR</sequence>
<evidence type="ECO:0000256" key="5">
    <source>
        <dbReference type="SAM" id="MobiDB-lite"/>
    </source>
</evidence>
<feature type="region of interest" description="Disordered" evidence="5">
    <location>
        <begin position="1"/>
        <end position="26"/>
    </location>
</feature>
<feature type="compositionally biased region" description="Polar residues" evidence="5">
    <location>
        <begin position="12"/>
        <end position="25"/>
    </location>
</feature>
<keyword evidence="3 6" id="KW-1133">Transmembrane helix</keyword>
<dbReference type="GO" id="GO:0016020">
    <property type="term" value="C:membrane"/>
    <property type="evidence" value="ECO:0007669"/>
    <property type="project" value="UniProtKB-SubCell"/>
</dbReference>
<dbReference type="SUPFAM" id="SSF103473">
    <property type="entry name" value="MFS general substrate transporter"/>
    <property type="match status" value="1"/>
</dbReference>
<proteinExistence type="predicted"/>
<evidence type="ECO:0000256" key="6">
    <source>
        <dbReference type="SAM" id="Phobius"/>
    </source>
</evidence>
<dbReference type="AlphaFoldDB" id="A0AAV4S424"/>
<gene>
    <name evidence="7" type="primary">C09D4.1</name>
    <name evidence="7" type="ORF">CEXT_70451</name>
</gene>
<accession>A0AAV4S424</accession>
<keyword evidence="8" id="KW-1185">Reference proteome</keyword>
<evidence type="ECO:0000256" key="3">
    <source>
        <dbReference type="ARBA" id="ARBA00022989"/>
    </source>
</evidence>
<name>A0AAV4S424_CAEEX</name>
<protein>
    <submittedName>
        <fullName evidence="7">MFS-type transporter C09D4.1</fullName>
    </submittedName>
</protein>
<evidence type="ECO:0000313" key="7">
    <source>
        <dbReference type="EMBL" id="GIY28890.1"/>
    </source>
</evidence>
<evidence type="ECO:0000256" key="1">
    <source>
        <dbReference type="ARBA" id="ARBA00004141"/>
    </source>
</evidence>